<dbReference type="OrthoDB" id="6619788at2759"/>
<sequence length="135" mass="15847">VIWDIRNKLQKVEEKEVLTTAQQKYRNYMYSLMRWMKNIHDISIVRPTAISDLRYSHKEAITGITWMDPFYEFSKVGSITKADEESGDKYSMQLITSSVDGSICIWDMKKKPVIDPGGYRPKRLKRLKKRPSALE</sequence>
<feature type="non-terminal residue" evidence="2">
    <location>
        <position position="135"/>
    </location>
</feature>
<protein>
    <submittedName>
        <fullName evidence="2">Uncharacterized protein</fullName>
    </submittedName>
</protein>
<accession>A0A834MBC2</accession>
<dbReference type="EMBL" id="JAACXV010002102">
    <property type="protein sequence ID" value="KAF7277423.1"/>
    <property type="molecule type" value="Genomic_DNA"/>
</dbReference>
<dbReference type="SUPFAM" id="SSF50978">
    <property type="entry name" value="WD40 repeat-like"/>
    <property type="match status" value="1"/>
</dbReference>
<dbReference type="InterPro" id="IPR036322">
    <property type="entry name" value="WD40_repeat_dom_sf"/>
</dbReference>
<evidence type="ECO:0000256" key="1">
    <source>
        <dbReference type="SAM" id="MobiDB-lite"/>
    </source>
</evidence>
<keyword evidence="3" id="KW-1185">Reference proteome</keyword>
<organism evidence="2 3">
    <name type="scientific">Rhynchophorus ferrugineus</name>
    <name type="common">Red palm weevil</name>
    <name type="synonym">Curculio ferrugineus</name>
    <dbReference type="NCBI Taxonomy" id="354439"/>
    <lineage>
        <taxon>Eukaryota</taxon>
        <taxon>Metazoa</taxon>
        <taxon>Ecdysozoa</taxon>
        <taxon>Arthropoda</taxon>
        <taxon>Hexapoda</taxon>
        <taxon>Insecta</taxon>
        <taxon>Pterygota</taxon>
        <taxon>Neoptera</taxon>
        <taxon>Endopterygota</taxon>
        <taxon>Coleoptera</taxon>
        <taxon>Polyphaga</taxon>
        <taxon>Cucujiformia</taxon>
        <taxon>Curculionidae</taxon>
        <taxon>Dryophthorinae</taxon>
        <taxon>Rhynchophorus</taxon>
    </lineage>
</organism>
<reference evidence="2" key="1">
    <citation type="submission" date="2020-08" db="EMBL/GenBank/DDBJ databases">
        <title>Genome sequencing and assembly of the red palm weevil Rhynchophorus ferrugineus.</title>
        <authorList>
            <person name="Dias G.B."/>
            <person name="Bergman C.M."/>
            <person name="Manee M."/>
        </authorList>
    </citation>
    <scope>NUCLEOTIDE SEQUENCE</scope>
    <source>
        <strain evidence="2">AA-2017</strain>
        <tissue evidence="2">Whole larva</tissue>
    </source>
</reference>
<comment type="caution">
    <text evidence="2">The sequence shown here is derived from an EMBL/GenBank/DDBJ whole genome shotgun (WGS) entry which is preliminary data.</text>
</comment>
<feature type="compositionally biased region" description="Basic residues" evidence="1">
    <location>
        <begin position="120"/>
        <end position="135"/>
    </location>
</feature>
<evidence type="ECO:0000313" key="2">
    <source>
        <dbReference type="EMBL" id="KAF7277423.1"/>
    </source>
</evidence>
<gene>
    <name evidence="2" type="ORF">GWI33_007444</name>
</gene>
<dbReference type="AlphaFoldDB" id="A0A834MBC2"/>
<feature type="region of interest" description="Disordered" evidence="1">
    <location>
        <begin position="115"/>
        <end position="135"/>
    </location>
</feature>
<dbReference type="Proteomes" id="UP000625711">
    <property type="component" value="Unassembled WGS sequence"/>
</dbReference>
<proteinExistence type="predicted"/>
<name>A0A834MBC2_RHYFE</name>
<feature type="non-terminal residue" evidence="2">
    <location>
        <position position="1"/>
    </location>
</feature>
<evidence type="ECO:0000313" key="3">
    <source>
        <dbReference type="Proteomes" id="UP000625711"/>
    </source>
</evidence>